<proteinExistence type="predicted"/>
<feature type="transmembrane region" description="Helical" evidence="1">
    <location>
        <begin position="62"/>
        <end position="85"/>
    </location>
</feature>
<feature type="transmembrane region" description="Helical" evidence="1">
    <location>
        <begin position="123"/>
        <end position="150"/>
    </location>
</feature>
<dbReference type="AlphaFoldDB" id="A0A3N4MDY1"/>
<evidence type="ECO:0000313" key="3">
    <source>
        <dbReference type="Proteomes" id="UP000279089"/>
    </source>
</evidence>
<feature type="transmembrane region" description="Helical" evidence="1">
    <location>
        <begin position="28"/>
        <end position="50"/>
    </location>
</feature>
<gene>
    <name evidence="2" type="ORF">EG028_07380</name>
</gene>
<keyword evidence="3" id="KW-1185">Reference proteome</keyword>
<keyword evidence="1" id="KW-0812">Transmembrane</keyword>
<keyword evidence="1" id="KW-0472">Membrane</keyword>
<name>A0A3N4MDY1_9BACT</name>
<feature type="transmembrane region" description="Helical" evidence="1">
    <location>
        <begin position="92"/>
        <end position="117"/>
    </location>
</feature>
<accession>A0A3N4MDY1</accession>
<sequence>MRTDSMQDNILHEETLKAAISRNELMPVWVQLFAGVLTFSGFSLAVFMMVPLSGQTKDVPTFTIITAAILGVIFVIGGVAGIQLLKEKKWAIFGMIGSVVFHLFICIVSLFVFPAIIGRGGEILIVPVVIIMILLLVFLVKLILIFKRWLEYQPSGMRKR</sequence>
<reference evidence="3" key="1">
    <citation type="submission" date="2018-11" db="EMBL/GenBank/DDBJ databases">
        <title>Chitinophaga lutea sp.nov., isolate from arsenic contaminated soil.</title>
        <authorList>
            <person name="Zong Y."/>
        </authorList>
    </citation>
    <scope>NUCLEOTIDE SEQUENCE [LARGE SCALE GENOMIC DNA]</scope>
    <source>
        <strain evidence="3">YLT18</strain>
    </source>
</reference>
<keyword evidence="1" id="KW-1133">Transmembrane helix</keyword>
<comment type="caution">
    <text evidence="2">The sequence shown here is derived from an EMBL/GenBank/DDBJ whole genome shotgun (WGS) entry which is preliminary data.</text>
</comment>
<evidence type="ECO:0000256" key="1">
    <source>
        <dbReference type="SAM" id="Phobius"/>
    </source>
</evidence>
<protein>
    <submittedName>
        <fullName evidence="2">Uncharacterized protein</fullName>
    </submittedName>
</protein>
<organism evidence="2 3">
    <name type="scientific">Chitinophaga barathri</name>
    <dbReference type="NCBI Taxonomy" id="1647451"/>
    <lineage>
        <taxon>Bacteria</taxon>
        <taxon>Pseudomonadati</taxon>
        <taxon>Bacteroidota</taxon>
        <taxon>Chitinophagia</taxon>
        <taxon>Chitinophagales</taxon>
        <taxon>Chitinophagaceae</taxon>
        <taxon>Chitinophaga</taxon>
    </lineage>
</organism>
<dbReference type="Proteomes" id="UP000279089">
    <property type="component" value="Unassembled WGS sequence"/>
</dbReference>
<dbReference type="RefSeq" id="WP_120514946.1">
    <property type="nucleotide sequence ID" value="NZ_QXZY01000002.1"/>
</dbReference>
<evidence type="ECO:0000313" key="2">
    <source>
        <dbReference type="EMBL" id="RPD41971.1"/>
    </source>
</evidence>
<dbReference type="EMBL" id="RMBX01000003">
    <property type="protein sequence ID" value="RPD41971.1"/>
    <property type="molecule type" value="Genomic_DNA"/>
</dbReference>